<name>A0ABD6AKU4_9EURY</name>
<dbReference type="InterPro" id="IPR017941">
    <property type="entry name" value="Rieske_2Fe-2S"/>
</dbReference>
<dbReference type="PRINTS" id="PR00162">
    <property type="entry name" value="RIESKE"/>
</dbReference>
<keyword evidence="5" id="KW-1015">Disulfide bond</keyword>
<evidence type="ECO:0000313" key="10">
    <source>
        <dbReference type="Proteomes" id="UP001596545"/>
    </source>
</evidence>
<evidence type="ECO:0000256" key="4">
    <source>
        <dbReference type="ARBA" id="ARBA00023014"/>
    </source>
</evidence>
<evidence type="ECO:0000256" key="1">
    <source>
        <dbReference type="ARBA" id="ARBA00022714"/>
    </source>
</evidence>
<proteinExistence type="predicted"/>
<keyword evidence="10" id="KW-1185">Reference proteome</keyword>
<dbReference type="Proteomes" id="UP001596545">
    <property type="component" value="Unassembled WGS sequence"/>
</dbReference>
<protein>
    <submittedName>
        <fullName evidence="9">Ubiquinol-cytochrome c reductase iron-sulfur subunit</fullName>
    </submittedName>
</protein>
<dbReference type="InterPro" id="IPR014349">
    <property type="entry name" value="Rieske_Fe-S_prot"/>
</dbReference>
<dbReference type="Gene3D" id="2.102.10.10">
    <property type="entry name" value="Rieske [2Fe-2S] iron-sulphur domain"/>
    <property type="match status" value="1"/>
</dbReference>
<dbReference type="InterPro" id="IPR005805">
    <property type="entry name" value="Rieske_Fe-S_prot_C"/>
</dbReference>
<dbReference type="PANTHER" id="PTHR10134">
    <property type="entry name" value="CYTOCHROME B-C1 COMPLEX SUBUNIT RIESKE, MITOCHONDRIAL"/>
    <property type="match status" value="1"/>
</dbReference>
<gene>
    <name evidence="9" type="ORF">ACFQMF_08815</name>
</gene>
<evidence type="ECO:0000256" key="5">
    <source>
        <dbReference type="ARBA" id="ARBA00023157"/>
    </source>
</evidence>
<dbReference type="CDD" id="cd03467">
    <property type="entry name" value="Rieske"/>
    <property type="match status" value="1"/>
</dbReference>
<reference evidence="9 10" key="1">
    <citation type="journal article" date="2019" name="Int. J. Syst. Evol. Microbiol.">
        <title>The Global Catalogue of Microorganisms (GCM) 10K type strain sequencing project: providing services to taxonomists for standard genome sequencing and annotation.</title>
        <authorList>
            <consortium name="The Broad Institute Genomics Platform"/>
            <consortium name="The Broad Institute Genome Sequencing Center for Infectious Disease"/>
            <person name="Wu L."/>
            <person name="Ma J."/>
        </authorList>
    </citation>
    <scope>NUCLEOTIDE SEQUENCE [LARGE SCALE GENOMIC DNA]</scope>
    <source>
        <strain evidence="9 10">CGMCC 1.12554</strain>
    </source>
</reference>
<dbReference type="EMBL" id="JBHTBL010000005">
    <property type="protein sequence ID" value="MFC7324680.1"/>
    <property type="molecule type" value="Genomic_DNA"/>
</dbReference>
<evidence type="ECO:0000256" key="3">
    <source>
        <dbReference type="ARBA" id="ARBA00023004"/>
    </source>
</evidence>
<keyword evidence="1" id="KW-0001">2Fe-2S</keyword>
<evidence type="ECO:0000256" key="7">
    <source>
        <dbReference type="SAM" id="MobiDB-lite"/>
    </source>
</evidence>
<dbReference type="RefSeq" id="WP_256408930.1">
    <property type="nucleotide sequence ID" value="NZ_JANHDN010000004.1"/>
</dbReference>
<feature type="region of interest" description="Disordered" evidence="7">
    <location>
        <begin position="1"/>
        <end position="44"/>
    </location>
</feature>
<sequence length="244" mass="25334">MTGDATAPDRDGRDGHEGGESDGPDGRGVPESGDRCDACPEGDDGLAVDPSIYGPFWRDARAELERRDYAKLLATVGGITAVGSLAAPVAGLTRVFDRKYQGPVYTDGVPLVDGAGERVGEDRLGPGELLTVFPEPRPGIEDAPTLLVRLEESAYASEVRDEYVVSGYAAFSKVCTHAGCMVDGRDGTVLVCPCHSGRFDPTTGAQVVGGPPPRSLPQLPITVSSEGYLIATGDFQGPVGAGGE</sequence>
<evidence type="ECO:0000259" key="8">
    <source>
        <dbReference type="PROSITE" id="PS51296"/>
    </source>
</evidence>
<dbReference type="GO" id="GO:0046872">
    <property type="term" value="F:metal ion binding"/>
    <property type="evidence" value="ECO:0007669"/>
    <property type="project" value="UniProtKB-KW"/>
</dbReference>
<dbReference type="InterPro" id="IPR036922">
    <property type="entry name" value="Rieske_2Fe-2S_sf"/>
</dbReference>
<feature type="compositionally biased region" description="Basic and acidic residues" evidence="7">
    <location>
        <begin position="7"/>
        <end position="19"/>
    </location>
</feature>
<dbReference type="GO" id="GO:0051537">
    <property type="term" value="F:2 iron, 2 sulfur cluster binding"/>
    <property type="evidence" value="ECO:0007669"/>
    <property type="project" value="UniProtKB-KW"/>
</dbReference>
<keyword evidence="2" id="KW-0479">Metal-binding</keyword>
<evidence type="ECO:0000256" key="6">
    <source>
        <dbReference type="ARBA" id="ARBA00034078"/>
    </source>
</evidence>
<organism evidence="9 10">
    <name type="scientific">Halorubrum rutilum</name>
    <dbReference type="NCBI Taxonomy" id="1364933"/>
    <lineage>
        <taxon>Archaea</taxon>
        <taxon>Methanobacteriati</taxon>
        <taxon>Methanobacteriota</taxon>
        <taxon>Stenosarchaea group</taxon>
        <taxon>Halobacteria</taxon>
        <taxon>Halobacteriales</taxon>
        <taxon>Haloferacaceae</taxon>
        <taxon>Halorubrum</taxon>
    </lineage>
</organism>
<keyword evidence="4" id="KW-0411">Iron-sulfur</keyword>
<dbReference type="Pfam" id="PF00355">
    <property type="entry name" value="Rieske"/>
    <property type="match status" value="1"/>
</dbReference>
<feature type="domain" description="Rieske" evidence="8">
    <location>
        <begin position="168"/>
        <end position="230"/>
    </location>
</feature>
<dbReference type="AlphaFoldDB" id="A0ABD6AKU4"/>
<comment type="cofactor">
    <cofactor evidence="6">
        <name>[2Fe-2S] cluster</name>
        <dbReference type="ChEBI" id="CHEBI:190135"/>
    </cofactor>
</comment>
<keyword evidence="3" id="KW-0408">Iron</keyword>
<evidence type="ECO:0000313" key="9">
    <source>
        <dbReference type="EMBL" id="MFC7324680.1"/>
    </source>
</evidence>
<accession>A0ABD6AKU4</accession>
<dbReference type="PROSITE" id="PS51296">
    <property type="entry name" value="RIESKE"/>
    <property type="match status" value="1"/>
</dbReference>
<dbReference type="SUPFAM" id="SSF50022">
    <property type="entry name" value="ISP domain"/>
    <property type="match status" value="1"/>
</dbReference>
<comment type="caution">
    <text evidence="9">The sequence shown here is derived from an EMBL/GenBank/DDBJ whole genome shotgun (WGS) entry which is preliminary data.</text>
</comment>
<evidence type="ECO:0000256" key="2">
    <source>
        <dbReference type="ARBA" id="ARBA00022723"/>
    </source>
</evidence>